<comment type="caution">
    <text evidence="4">The sequence shown here is derived from an EMBL/GenBank/DDBJ whole genome shotgun (WGS) entry which is preliminary data.</text>
</comment>
<protein>
    <recommendedName>
        <fullName evidence="3">Xylanolytic transcriptional activator regulatory domain-containing protein</fullName>
    </recommendedName>
</protein>
<dbReference type="GO" id="GO:0003677">
    <property type="term" value="F:DNA binding"/>
    <property type="evidence" value="ECO:0007669"/>
    <property type="project" value="InterPro"/>
</dbReference>
<organism evidence="4 5">
    <name type="scientific">Xylaria hypoxylon</name>
    <dbReference type="NCBI Taxonomy" id="37992"/>
    <lineage>
        <taxon>Eukaryota</taxon>
        <taxon>Fungi</taxon>
        <taxon>Dikarya</taxon>
        <taxon>Ascomycota</taxon>
        <taxon>Pezizomycotina</taxon>
        <taxon>Sordariomycetes</taxon>
        <taxon>Xylariomycetidae</taxon>
        <taxon>Xylariales</taxon>
        <taxon>Xylariaceae</taxon>
        <taxon>Xylaria</taxon>
    </lineage>
</organism>
<dbReference type="GO" id="GO:0008270">
    <property type="term" value="F:zinc ion binding"/>
    <property type="evidence" value="ECO:0007669"/>
    <property type="project" value="InterPro"/>
</dbReference>
<dbReference type="InterPro" id="IPR007219">
    <property type="entry name" value="XnlR_reg_dom"/>
</dbReference>
<sequence length="893" mass="98281">MDDCGHESMTDEAVTSGVNGEPTSPQAELVDDPHIVENTHASHVPGFGGNSQAEIQQQGQQQQQQQQQQPHAGFNGYPQSGFNRPLNTTQAFNNASSIPPQSFNMLGNPELPLWVGEQQIALNADITYSYYQFLTISNLHNVIPHDVNFLESQGCLRIPTRAILDEFMQQYFLHVHPLLPFINEGHFWNLYCHQGSIRPDEKMSLLVFQAMMFSCCNFVSKNSIKALGFPDIRTARATLYRRTKLLFDFDTESSLICLAQAALLLTYWAPNWSLATKKPNTAWLGVAVQNAKSAEAHIYSAMPTFCPVTEPMEYKKQNSLKRLWWCCIIRDRLISLGMRRSIQISRAHFDVGSNSGFGLSDLAEEVGQSRVYNPETKRRLIEIFVQLGELCSVLTDLLTLVFPLDDVPGWGRLNGIKGAEKVRECKAALRRWYKAATLRFPMFGGSNASSKTTGDKHLRHDSVILYTNLTYMFYHSARAALCHHEVLQAAMASASPNLNSSVRGFSNVYESRHELQDAACGVTECLNELIQRRLARWLPISAISCTAMPLVLHIIDVKLLSQNKRSRATPDEKRRTALKQQRLNVLIEAMKTYQPQYDGVDYISETIRHIVNLAQIDPPSNSANTPSSITVASQDPANSMQPIISDWTDILASNPGSYLRLSMTMDISISKGRLAKETDFPVKLRGIFAHGFSPIRALLAGNHARIPPAFATGSPAPALFAPDPTAHIQPGSVHSVSSDEDSTSPGSTDNSGGTLENNNEMTSESPPFPPPGSDGADADLAMHIHTDMFVDSGGPMSLDIDYTLTADAYVLETNTDSNSNSNDGDDDGAKNKPEINDESGGGGGGNMYDDAGREVDWIAWDDEGDGADAGDKETARVLLDAMRDDAFLCAVTG</sequence>
<feature type="region of interest" description="Disordered" evidence="2">
    <location>
        <begin position="717"/>
        <end position="778"/>
    </location>
</feature>
<feature type="region of interest" description="Disordered" evidence="2">
    <location>
        <begin position="1"/>
        <end position="94"/>
    </location>
</feature>
<feature type="region of interest" description="Disordered" evidence="2">
    <location>
        <begin position="814"/>
        <end position="850"/>
    </location>
</feature>
<proteinExistence type="predicted"/>
<reference evidence="4 5" key="1">
    <citation type="submission" date="2019-03" db="EMBL/GenBank/DDBJ databases">
        <title>Draft genome sequence of Xylaria hypoxylon DSM 108379, a ubiquitous saprotrophic-parasitic fungi on hardwood.</title>
        <authorList>
            <person name="Buettner E."/>
            <person name="Leonhardt S."/>
            <person name="Gebauer A.M."/>
            <person name="Liers C."/>
            <person name="Hofrichter M."/>
            <person name="Kellner H."/>
        </authorList>
    </citation>
    <scope>NUCLEOTIDE SEQUENCE [LARGE SCALE GENOMIC DNA]</scope>
    <source>
        <strain evidence="4 5">DSM 108379</strain>
    </source>
</reference>
<dbReference type="OrthoDB" id="5121955at2759"/>
<feature type="domain" description="Xylanolytic transcriptional activator regulatory" evidence="3">
    <location>
        <begin position="168"/>
        <end position="404"/>
    </location>
</feature>
<evidence type="ECO:0000313" key="5">
    <source>
        <dbReference type="Proteomes" id="UP000297716"/>
    </source>
</evidence>
<feature type="compositionally biased region" description="Polar residues" evidence="2">
    <location>
        <begin position="77"/>
        <end position="94"/>
    </location>
</feature>
<keyword evidence="5" id="KW-1185">Reference proteome</keyword>
<evidence type="ECO:0000259" key="3">
    <source>
        <dbReference type="Pfam" id="PF04082"/>
    </source>
</evidence>
<dbReference type="EMBL" id="SKBN01000011">
    <property type="protein sequence ID" value="TGJ87614.1"/>
    <property type="molecule type" value="Genomic_DNA"/>
</dbReference>
<feature type="compositionally biased region" description="Polar residues" evidence="2">
    <location>
        <begin position="743"/>
        <end position="765"/>
    </location>
</feature>
<evidence type="ECO:0000256" key="1">
    <source>
        <dbReference type="ARBA" id="ARBA00023242"/>
    </source>
</evidence>
<dbReference type="PANTHER" id="PTHR47425:SF2">
    <property type="entry name" value="FARB-RELATED"/>
    <property type="match status" value="1"/>
</dbReference>
<dbReference type="Proteomes" id="UP000297716">
    <property type="component" value="Unassembled WGS sequence"/>
</dbReference>
<feature type="compositionally biased region" description="Low complexity" evidence="2">
    <location>
        <begin position="56"/>
        <end position="69"/>
    </location>
</feature>
<dbReference type="STRING" id="37992.A0A4Z0YU78"/>
<accession>A0A4Z0YU78</accession>
<dbReference type="GO" id="GO:0006351">
    <property type="term" value="P:DNA-templated transcription"/>
    <property type="evidence" value="ECO:0007669"/>
    <property type="project" value="InterPro"/>
</dbReference>
<keyword evidence="1" id="KW-0539">Nucleus</keyword>
<evidence type="ECO:0000256" key="2">
    <source>
        <dbReference type="SAM" id="MobiDB-lite"/>
    </source>
</evidence>
<dbReference type="InterPro" id="IPR052761">
    <property type="entry name" value="Fungal_Detox/Toxin_TFs"/>
</dbReference>
<dbReference type="CDD" id="cd12148">
    <property type="entry name" value="fungal_TF_MHR"/>
    <property type="match status" value="1"/>
</dbReference>
<name>A0A4Z0YU78_9PEZI</name>
<dbReference type="Pfam" id="PF04082">
    <property type="entry name" value="Fungal_trans"/>
    <property type="match status" value="1"/>
</dbReference>
<evidence type="ECO:0000313" key="4">
    <source>
        <dbReference type="EMBL" id="TGJ87614.1"/>
    </source>
</evidence>
<gene>
    <name evidence="4" type="ORF">E0Z10_g1144</name>
</gene>
<feature type="compositionally biased region" description="Polar residues" evidence="2">
    <location>
        <begin position="16"/>
        <end position="26"/>
    </location>
</feature>
<dbReference type="AlphaFoldDB" id="A0A4Z0YU78"/>
<dbReference type="PANTHER" id="PTHR47425">
    <property type="entry name" value="FARB-RELATED"/>
    <property type="match status" value="1"/>
</dbReference>